<comment type="similarity">
    <text evidence="1 5">Belongs to the glycosyl hydrolase 26 family.</text>
</comment>
<dbReference type="PANTHER" id="PTHR40079:SF4">
    <property type="entry name" value="GH26 DOMAIN-CONTAINING PROTEIN-RELATED"/>
    <property type="match status" value="1"/>
</dbReference>
<feature type="active site" description="Nucleophile" evidence="5">
    <location>
        <position position="369"/>
    </location>
</feature>
<dbReference type="GO" id="GO:0016985">
    <property type="term" value="F:mannan endo-1,4-beta-mannosidase activity"/>
    <property type="evidence" value="ECO:0007669"/>
    <property type="project" value="InterPro"/>
</dbReference>
<dbReference type="PANTHER" id="PTHR40079">
    <property type="entry name" value="MANNAN ENDO-1,4-BETA-MANNOSIDASE E-RELATED"/>
    <property type="match status" value="1"/>
</dbReference>
<evidence type="ECO:0000256" key="2">
    <source>
        <dbReference type="ARBA" id="ARBA00022729"/>
    </source>
</evidence>
<dbReference type="SUPFAM" id="SSF51445">
    <property type="entry name" value="(Trans)glycosidases"/>
    <property type="match status" value="1"/>
</dbReference>
<dbReference type="PRINTS" id="PR00739">
    <property type="entry name" value="GLHYDRLASE26"/>
</dbReference>
<proteinExistence type="inferred from homology"/>
<dbReference type="InterPro" id="IPR032812">
    <property type="entry name" value="SbsA_Ig"/>
</dbReference>
<dbReference type="EMBL" id="CBCJ010000135">
    <property type="protein sequence ID" value="CDA71055.1"/>
    <property type="molecule type" value="Genomic_DNA"/>
</dbReference>
<dbReference type="InterPro" id="IPR000805">
    <property type="entry name" value="Glyco_hydro_26"/>
</dbReference>
<feature type="domain" description="GH26" evidence="6">
    <location>
        <begin position="130"/>
        <end position="428"/>
    </location>
</feature>
<evidence type="ECO:0000256" key="4">
    <source>
        <dbReference type="ARBA" id="ARBA00023295"/>
    </source>
</evidence>
<dbReference type="InterPro" id="IPR022790">
    <property type="entry name" value="GH26_dom"/>
</dbReference>
<dbReference type="RefSeq" id="WP_022124933.1">
    <property type="nucleotide sequence ID" value="NZ_FR880870.1"/>
</dbReference>
<dbReference type="GO" id="GO:0006080">
    <property type="term" value="P:substituted mannan metabolic process"/>
    <property type="evidence" value="ECO:0007669"/>
    <property type="project" value="InterPro"/>
</dbReference>
<keyword evidence="2" id="KW-0732">Signal</keyword>
<comment type="caution">
    <text evidence="7">The sequence shown here is derived from an EMBL/GenBank/DDBJ whole genome shotgun (WGS) entry which is preliminary data.</text>
</comment>
<dbReference type="Proteomes" id="UP000018362">
    <property type="component" value="Unassembled WGS sequence"/>
</dbReference>
<sequence length="434" mass="48438">MRILGSTEVEHEIAQVASPTLVSTTPVTGTSGIQSGNVTISLTYDKNVFFASKNKDLLSISNDGSIVSADVIGSSPTLVVVVNCPSRNTTYTFSVPEGLVTGPNSMPAPAVEISFTTQGLDNTPVNTLTAEAQRVYDFLQETYEQKTISGMMANVAWNVEESEQVYQWTGKYPALNCFDYIHLQSSAEGSWIDYGDITPVSQWWNNGGLVAAMWHWNVPTSNGSGNLTTYKDQTSFDIDNAFTEGTWEYQTVNADLEKIAGYLKLLKDANIPVIWRPLHEAAGGWFWWGKNADSFKRLWIQMFDYFKAQGLDNLIWVWTTETGDADWYPGDEYVDIVGRDLYGNDAADCASQYQTVVSEYGSKMVALSECGAYIDTNSKLGLLSEQWNAGARWLWFMPWYDNDGAALSHADKEWWQDAMSQSYVITRDQLPSFK</sequence>
<accession>R6C6C5</accession>
<name>R6C6C5_9BACT</name>
<dbReference type="InterPro" id="IPR017853">
    <property type="entry name" value="GH"/>
</dbReference>
<dbReference type="Pfam" id="PF02156">
    <property type="entry name" value="Glyco_hydro_26"/>
    <property type="match status" value="1"/>
</dbReference>
<evidence type="ECO:0000256" key="5">
    <source>
        <dbReference type="PROSITE-ProRule" id="PRU01100"/>
    </source>
</evidence>
<dbReference type="Pfam" id="PF13205">
    <property type="entry name" value="Big_5"/>
    <property type="match status" value="1"/>
</dbReference>
<dbReference type="AlphaFoldDB" id="R6C6C5"/>
<evidence type="ECO:0000313" key="7">
    <source>
        <dbReference type="EMBL" id="CDA71055.1"/>
    </source>
</evidence>
<dbReference type="Gene3D" id="3.20.20.80">
    <property type="entry name" value="Glycosidases"/>
    <property type="match status" value="1"/>
</dbReference>
<keyword evidence="3 5" id="KW-0378">Hydrolase</keyword>
<organism evidence="7 8">
    <name type="scientific">Phocaeicola coprocola CAG:162</name>
    <dbReference type="NCBI Taxonomy" id="1263040"/>
    <lineage>
        <taxon>Bacteria</taxon>
        <taxon>Pseudomonadati</taxon>
        <taxon>Bacteroidota</taxon>
        <taxon>Bacteroidia</taxon>
        <taxon>Bacteroidales</taxon>
        <taxon>Bacteroidaceae</taxon>
        <taxon>Phocaeicola</taxon>
    </lineage>
</organism>
<keyword evidence="4 5" id="KW-0326">Glycosidase</keyword>
<reference evidence="7" key="1">
    <citation type="submission" date="2012-11" db="EMBL/GenBank/DDBJ databases">
        <title>Dependencies among metagenomic species, viruses, plasmids and units of genetic variation.</title>
        <authorList>
            <person name="Nielsen H.B."/>
            <person name="Almeida M."/>
            <person name="Juncker A.S."/>
            <person name="Rasmussen S."/>
            <person name="Li J."/>
            <person name="Sunagawa S."/>
            <person name="Plichta D."/>
            <person name="Gautier L."/>
            <person name="Le Chatelier E."/>
            <person name="Peletier E."/>
            <person name="Bonde I."/>
            <person name="Nielsen T."/>
            <person name="Manichanh C."/>
            <person name="Arumugam M."/>
            <person name="Batto J."/>
            <person name="Santos M.B.Q.D."/>
            <person name="Blom N."/>
            <person name="Borruel N."/>
            <person name="Burgdorf K.S."/>
            <person name="Boumezbeur F."/>
            <person name="Casellas F."/>
            <person name="Dore J."/>
            <person name="Guarner F."/>
            <person name="Hansen T."/>
            <person name="Hildebrand F."/>
            <person name="Kaas R.S."/>
            <person name="Kennedy S."/>
            <person name="Kristiansen K."/>
            <person name="Kultima J.R."/>
            <person name="Leonard P."/>
            <person name="Levenez F."/>
            <person name="Lund O."/>
            <person name="Moumen B."/>
            <person name="Le Paslier D."/>
            <person name="Pons N."/>
            <person name="Pedersen O."/>
            <person name="Prifti E."/>
            <person name="Qin J."/>
            <person name="Raes J."/>
            <person name="Tap J."/>
            <person name="Tims S."/>
            <person name="Ussery D.W."/>
            <person name="Yamada T."/>
            <person name="MetaHit consortium"/>
            <person name="Renault P."/>
            <person name="Sicheritz-Ponten T."/>
            <person name="Bork P."/>
            <person name="Wang J."/>
            <person name="Brunak S."/>
            <person name="Ehrlich S.D."/>
        </authorList>
    </citation>
    <scope>NUCLEOTIDE SEQUENCE [LARGE SCALE GENOMIC DNA]</scope>
</reference>
<evidence type="ECO:0000256" key="3">
    <source>
        <dbReference type="ARBA" id="ARBA00022801"/>
    </source>
</evidence>
<evidence type="ECO:0000256" key="1">
    <source>
        <dbReference type="ARBA" id="ARBA00007754"/>
    </source>
</evidence>
<protein>
    <submittedName>
        <fullName evidence="7">Mannan endo-1 4-beta-mannosidase</fullName>
    </submittedName>
</protein>
<gene>
    <name evidence="7" type="ORF">BN509_00321</name>
</gene>
<evidence type="ECO:0000313" key="8">
    <source>
        <dbReference type="Proteomes" id="UP000018362"/>
    </source>
</evidence>
<dbReference type="PROSITE" id="PS51764">
    <property type="entry name" value="GH26"/>
    <property type="match status" value="1"/>
</dbReference>
<feature type="active site" description="Proton donor" evidence="5">
    <location>
        <position position="280"/>
    </location>
</feature>
<evidence type="ECO:0000259" key="6">
    <source>
        <dbReference type="PROSITE" id="PS51764"/>
    </source>
</evidence>